<sequence>MEATARPTVVILDHGLDASTAKQRDFGAAAHIISAFLIPFSLGISILLPASLYFFHNHFAESRDEFLINHMREAFNANVSFLFAALIHGALMFVLIGFLTFPIHWILLVLWSFKAQRSLKSGEFYRYPFTVRIF</sequence>
<accession>B3T4I5</accession>
<evidence type="ECO:0000256" key="1">
    <source>
        <dbReference type="ARBA" id="ARBA00004141"/>
    </source>
</evidence>
<protein>
    <recommendedName>
        <fullName evidence="7">DUF4870 domain-containing protein</fullName>
    </recommendedName>
</protein>
<dbReference type="EMBL" id="EU016601">
    <property type="protein sequence ID" value="ABZ07494.1"/>
    <property type="molecule type" value="Genomic_DNA"/>
</dbReference>
<keyword evidence="2 5" id="KW-0812">Transmembrane</keyword>
<feature type="transmembrane region" description="Helical" evidence="5">
    <location>
        <begin position="81"/>
        <end position="111"/>
    </location>
</feature>
<evidence type="ECO:0000256" key="3">
    <source>
        <dbReference type="ARBA" id="ARBA00022989"/>
    </source>
</evidence>
<keyword evidence="4 5" id="KW-0472">Membrane</keyword>
<gene>
    <name evidence="6" type="ORF">ALOHA_HF4000ANIW137G21ctg1g23</name>
</gene>
<evidence type="ECO:0000313" key="6">
    <source>
        <dbReference type="EMBL" id="ABZ07494.1"/>
    </source>
</evidence>
<name>B3T4I5_9ZZZZ</name>
<keyword evidence="3 5" id="KW-1133">Transmembrane helix</keyword>
<evidence type="ECO:0008006" key="7">
    <source>
        <dbReference type="Google" id="ProtNLM"/>
    </source>
</evidence>
<organism evidence="6">
    <name type="scientific">uncultured marine microorganism HF4000_ANIW137G21</name>
    <dbReference type="NCBI Taxonomy" id="455530"/>
    <lineage>
        <taxon>unclassified sequences</taxon>
        <taxon>environmental samples</taxon>
    </lineage>
</organism>
<dbReference type="InterPro" id="IPR019109">
    <property type="entry name" value="MamF_MmsF"/>
</dbReference>
<dbReference type="AlphaFoldDB" id="B3T4I5"/>
<dbReference type="Pfam" id="PF09685">
    <property type="entry name" value="MamF_MmsF"/>
    <property type="match status" value="1"/>
</dbReference>
<reference evidence="6" key="1">
    <citation type="journal article" date="2008" name="ISME J.">
        <title>Genomic patterns of recombination, clonal divergence and environment in marine microbial populations.</title>
        <authorList>
            <person name="Konstantinidis K.T."/>
            <person name="Delong E.F."/>
        </authorList>
    </citation>
    <scope>NUCLEOTIDE SEQUENCE</scope>
</reference>
<evidence type="ECO:0000256" key="5">
    <source>
        <dbReference type="SAM" id="Phobius"/>
    </source>
</evidence>
<proteinExistence type="predicted"/>
<evidence type="ECO:0000256" key="2">
    <source>
        <dbReference type="ARBA" id="ARBA00022692"/>
    </source>
</evidence>
<feature type="transmembrane region" description="Helical" evidence="5">
    <location>
        <begin position="32"/>
        <end position="55"/>
    </location>
</feature>
<evidence type="ECO:0000256" key="4">
    <source>
        <dbReference type="ARBA" id="ARBA00023136"/>
    </source>
</evidence>
<comment type="subcellular location">
    <subcellularLocation>
        <location evidence="1">Membrane</location>
        <topology evidence="1">Multi-pass membrane protein</topology>
    </subcellularLocation>
</comment>